<evidence type="ECO:0008006" key="8">
    <source>
        <dbReference type="Google" id="ProtNLM"/>
    </source>
</evidence>
<evidence type="ECO:0000313" key="7">
    <source>
        <dbReference type="Proteomes" id="UP000760860"/>
    </source>
</evidence>
<keyword evidence="3" id="KW-0234">DNA repair</keyword>
<feature type="region of interest" description="Disordered" evidence="5">
    <location>
        <begin position="79"/>
        <end position="118"/>
    </location>
</feature>
<dbReference type="GO" id="GO:0005634">
    <property type="term" value="C:nucleus"/>
    <property type="evidence" value="ECO:0007669"/>
    <property type="project" value="TreeGrafter"/>
</dbReference>
<feature type="non-terminal residue" evidence="6">
    <location>
        <position position="1"/>
    </location>
</feature>
<evidence type="ECO:0000256" key="2">
    <source>
        <dbReference type="ARBA" id="ARBA00022801"/>
    </source>
</evidence>
<proteinExistence type="predicted"/>
<dbReference type="EMBL" id="RCMV01005181">
    <property type="protein sequence ID" value="KAG3189107.1"/>
    <property type="molecule type" value="Genomic_DNA"/>
</dbReference>
<keyword evidence="4" id="KW-0326">Glycosidase</keyword>
<dbReference type="GO" id="GO:0006289">
    <property type="term" value="P:nucleotide-excision repair"/>
    <property type="evidence" value="ECO:0007669"/>
    <property type="project" value="TreeGrafter"/>
</dbReference>
<keyword evidence="2" id="KW-0378">Hydrolase</keyword>
<name>A0A8T1GTT4_9STRA</name>
<dbReference type="PANTHER" id="PTHR43286:SF1">
    <property type="entry name" value="ENDONUCLEASE III-LIKE PROTEIN 1"/>
    <property type="match status" value="1"/>
</dbReference>
<keyword evidence="1" id="KW-0227">DNA damage</keyword>
<evidence type="ECO:0000256" key="3">
    <source>
        <dbReference type="ARBA" id="ARBA00023204"/>
    </source>
</evidence>
<accession>A0A8T1GTT4</accession>
<evidence type="ECO:0000313" key="6">
    <source>
        <dbReference type="EMBL" id="KAG3189107.1"/>
    </source>
</evidence>
<dbReference type="Gene3D" id="1.10.340.30">
    <property type="entry name" value="Hypothetical protein, domain 2"/>
    <property type="match status" value="1"/>
</dbReference>
<feature type="non-terminal residue" evidence="6">
    <location>
        <position position="215"/>
    </location>
</feature>
<organism evidence="6 7">
    <name type="scientific">Phytophthora cactorum</name>
    <dbReference type="NCBI Taxonomy" id="29920"/>
    <lineage>
        <taxon>Eukaryota</taxon>
        <taxon>Sar</taxon>
        <taxon>Stramenopiles</taxon>
        <taxon>Oomycota</taxon>
        <taxon>Peronosporomycetes</taxon>
        <taxon>Peronosporales</taxon>
        <taxon>Peronosporaceae</taxon>
        <taxon>Phytophthora</taxon>
    </lineage>
</organism>
<dbReference type="GO" id="GO:0003906">
    <property type="term" value="F:DNA-(apurinic or apyrimidinic site) endonuclease activity"/>
    <property type="evidence" value="ECO:0007669"/>
    <property type="project" value="TreeGrafter"/>
</dbReference>
<gene>
    <name evidence="6" type="ORF">PC129_g25170</name>
</gene>
<dbReference type="PANTHER" id="PTHR43286">
    <property type="entry name" value="ENDONUCLEASE III-LIKE PROTEIN 1"/>
    <property type="match status" value="1"/>
</dbReference>
<reference evidence="6" key="1">
    <citation type="submission" date="2018-05" db="EMBL/GenBank/DDBJ databases">
        <title>Effector identification in a new, highly contiguous assembly of the strawberry crown rot pathogen Phytophthora cactorum.</title>
        <authorList>
            <person name="Armitage A.D."/>
            <person name="Nellist C.F."/>
            <person name="Bates H."/>
            <person name="Vickerstaff R.J."/>
            <person name="Harrison R.J."/>
        </authorList>
    </citation>
    <scope>NUCLEOTIDE SEQUENCE</scope>
    <source>
        <strain evidence="6">P421</strain>
    </source>
</reference>
<feature type="compositionally biased region" description="Basic residues" evidence="5">
    <location>
        <begin position="94"/>
        <end position="103"/>
    </location>
</feature>
<sequence>DRVPGPASPPGRTKRSSLARFALAAKTEDIKADIRDIEDVVSPPPPKRRRVVAVKLEDVSRSGGIKSEGITSEYIKSEAVEDSLSSIPSPPPKAPRRARKPARKAVDHSTGENTIEPPSDWEAMYNVVRKMRAPGGAAYGAAVDTMGCERLADEEASPKDQRYHSLVALMLSSQTKDTVTAVVMRKLQTELPAYKPGAPVGLNVNNMIAVDPTLL</sequence>
<dbReference type="Proteomes" id="UP000760860">
    <property type="component" value="Unassembled WGS sequence"/>
</dbReference>
<evidence type="ECO:0000256" key="4">
    <source>
        <dbReference type="ARBA" id="ARBA00023295"/>
    </source>
</evidence>
<dbReference type="GO" id="GO:0000703">
    <property type="term" value="F:oxidized pyrimidine nucleobase lesion DNA N-glycosylase activity"/>
    <property type="evidence" value="ECO:0007669"/>
    <property type="project" value="TreeGrafter"/>
</dbReference>
<protein>
    <recommendedName>
        <fullName evidence="8">HhH-GPD domain-containing protein</fullName>
    </recommendedName>
</protein>
<dbReference type="GO" id="GO:0006285">
    <property type="term" value="P:base-excision repair, AP site formation"/>
    <property type="evidence" value="ECO:0007669"/>
    <property type="project" value="TreeGrafter"/>
</dbReference>
<dbReference type="AlphaFoldDB" id="A0A8T1GTT4"/>
<comment type="caution">
    <text evidence="6">The sequence shown here is derived from an EMBL/GenBank/DDBJ whole genome shotgun (WGS) entry which is preliminary data.</text>
</comment>
<evidence type="ECO:0000256" key="1">
    <source>
        <dbReference type="ARBA" id="ARBA00022763"/>
    </source>
</evidence>
<evidence type="ECO:0000256" key="5">
    <source>
        <dbReference type="SAM" id="MobiDB-lite"/>
    </source>
</evidence>